<comment type="similarity">
    <text evidence="2">Belongs to the AlaDH/PNT family.</text>
</comment>
<dbReference type="SMART" id="SM01003">
    <property type="entry name" value="AlaDh_PNT_N"/>
    <property type="match status" value="1"/>
</dbReference>
<dbReference type="InterPro" id="IPR036291">
    <property type="entry name" value="NAD(P)-bd_dom_sf"/>
</dbReference>
<evidence type="ECO:0000259" key="14">
    <source>
        <dbReference type="SMART" id="SM01002"/>
    </source>
</evidence>
<feature type="active site" description="Proton donor" evidence="12">
    <location>
        <position position="95"/>
    </location>
</feature>
<evidence type="ECO:0000256" key="10">
    <source>
        <dbReference type="ARBA" id="ARBA00033228"/>
    </source>
</evidence>
<feature type="binding site" evidence="13">
    <location>
        <position position="269"/>
    </location>
    <ligand>
        <name>NAD(+)</name>
        <dbReference type="ChEBI" id="CHEBI:57540"/>
    </ligand>
</feature>
<dbReference type="InterPro" id="IPR051168">
    <property type="entry name" value="AASS"/>
</dbReference>
<comment type="catalytic activity">
    <reaction evidence="11">
        <text>L-saccharopine + NAD(+) + H2O = L-lysine + 2-oxoglutarate + NADH + H(+)</text>
        <dbReference type="Rhea" id="RHEA:12440"/>
        <dbReference type="ChEBI" id="CHEBI:15377"/>
        <dbReference type="ChEBI" id="CHEBI:15378"/>
        <dbReference type="ChEBI" id="CHEBI:16810"/>
        <dbReference type="ChEBI" id="CHEBI:32551"/>
        <dbReference type="ChEBI" id="CHEBI:57540"/>
        <dbReference type="ChEBI" id="CHEBI:57945"/>
        <dbReference type="ChEBI" id="CHEBI:57951"/>
        <dbReference type="EC" id="1.5.1.7"/>
    </reaction>
</comment>
<feature type="binding site" evidence="13">
    <location>
        <begin position="307"/>
        <end position="310"/>
    </location>
    <ligand>
        <name>NAD(+)</name>
        <dbReference type="ChEBI" id="CHEBI:57540"/>
    </ligand>
</feature>
<comment type="caution">
    <text evidence="16">The sequence shown here is derived from an EMBL/GenBank/DDBJ whole genome shotgun (WGS) entry which is preliminary data.</text>
</comment>
<dbReference type="InterPro" id="IPR007886">
    <property type="entry name" value="AlaDH/PNT_N"/>
</dbReference>
<keyword evidence="7 16" id="KW-0560">Oxidoreductase</keyword>
<dbReference type="PIRSF" id="PIRSF018250">
    <property type="entry name" value="Saccharopine_DH_Lys"/>
    <property type="match status" value="1"/>
</dbReference>
<dbReference type="STRING" id="493475.GARC_5360"/>
<name>K6ZFY5_9ALTE</name>
<keyword evidence="9" id="KW-1015">Disulfide bond</keyword>
<evidence type="ECO:0000256" key="2">
    <source>
        <dbReference type="ARBA" id="ARBA00005689"/>
    </source>
</evidence>
<evidence type="ECO:0000313" key="16">
    <source>
        <dbReference type="EMBL" id="GAC22295.1"/>
    </source>
</evidence>
<evidence type="ECO:0000256" key="11">
    <source>
        <dbReference type="ARBA" id="ARBA00047860"/>
    </source>
</evidence>
<dbReference type="SUPFAM" id="SSF51735">
    <property type="entry name" value="NAD(P)-binding Rossmann-fold domains"/>
    <property type="match status" value="1"/>
</dbReference>
<gene>
    <name evidence="16" type="ORF">GARC_5360</name>
</gene>
<dbReference type="OrthoDB" id="502334at2"/>
<feature type="binding site" evidence="13">
    <location>
        <position position="129"/>
    </location>
    <ligand>
        <name>NAD(+)</name>
        <dbReference type="ChEBI" id="CHEBI:57540"/>
    </ligand>
</feature>
<protein>
    <recommendedName>
        <fullName evidence="5">Saccharopine dehydrogenase [NAD(+), L-lysine-forming]</fullName>
        <ecNumber evidence="4">1.5.1.7</ecNumber>
    </recommendedName>
    <alternativeName>
        <fullName evidence="10">Lysine--2-oxoglutarate reductase</fullName>
    </alternativeName>
</protein>
<dbReference type="Pfam" id="PF05222">
    <property type="entry name" value="AlaDh_PNT_N"/>
    <property type="match status" value="1"/>
</dbReference>
<keyword evidence="8 13" id="KW-0520">NAD</keyword>
<evidence type="ECO:0000256" key="4">
    <source>
        <dbReference type="ARBA" id="ARBA00012847"/>
    </source>
</evidence>
<dbReference type="RefSeq" id="WP_007626000.1">
    <property type="nucleotide sequence ID" value="NZ_BAEO01000072.1"/>
</dbReference>
<organism evidence="16 17">
    <name type="scientific">Paraglaciecola arctica BSs20135</name>
    <dbReference type="NCBI Taxonomy" id="493475"/>
    <lineage>
        <taxon>Bacteria</taxon>
        <taxon>Pseudomonadati</taxon>
        <taxon>Pseudomonadota</taxon>
        <taxon>Gammaproteobacteria</taxon>
        <taxon>Alteromonadales</taxon>
        <taxon>Alteromonadaceae</taxon>
        <taxon>Paraglaciecola</taxon>
    </lineage>
</organism>
<dbReference type="Proteomes" id="UP000006327">
    <property type="component" value="Unassembled WGS sequence"/>
</dbReference>
<evidence type="ECO:0000256" key="9">
    <source>
        <dbReference type="ARBA" id="ARBA00023157"/>
    </source>
</evidence>
<dbReference type="eggNOG" id="COG0686">
    <property type="taxonomic scope" value="Bacteria"/>
</dbReference>
<proteinExistence type="inferred from homology"/>
<accession>K6ZFY5</accession>
<dbReference type="SMART" id="SM01002">
    <property type="entry name" value="AlaDh_PNT_C"/>
    <property type="match status" value="1"/>
</dbReference>
<dbReference type="FunFam" id="3.40.50.720:FF:000217">
    <property type="entry name" value="Saccharopine dehydrogenase [NAD(+), L-lysine-forming]"/>
    <property type="match status" value="1"/>
</dbReference>
<dbReference type="EC" id="1.5.1.7" evidence="4"/>
<feature type="domain" description="Alanine dehydrogenase/pyridine nucleotide transhydrogenase NAD(H)-binding" evidence="14">
    <location>
        <begin position="175"/>
        <end position="306"/>
    </location>
</feature>
<evidence type="ECO:0000256" key="13">
    <source>
        <dbReference type="PIRSR" id="PIRSR018250-3"/>
    </source>
</evidence>
<dbReference type="InterPro" id="IPR027281">
    <property type="entry name" value="Lys1"/>
</dbReference>
<evidence type="ECO:0000313" key="17">
    <source>
        <dbReference type="Proteomes" id="UP000006327"/>
    </source>
</evidence>
<evidence type="ECO:0000256" key="3">
    <source>
        <dbReference type="ARBA" id="ARBA00011245"/>
    </source>
</evidence>
<dbReference type="InterPro" id="IPR007698">
    <property type="entry name" value="AlaDH/PNT_NAD(H)-bd"/>
</dbReference>
<feature type="binding site" evidence="13">
    <location>
        <begin position="197"/>
        <end position="198"/>
    </location>
    <ligand>
        <name>NAD(+)</name>
        <dbReference type="ChEBI" id="CHEBI:57540"/>
    </ligand>
</feature>
<feature type="binding site" evidence="13">
    <location>
        <position position="218"/>
    </location>
    <ligand>
        <name>NAD(+)</name>
        <dbReference type="ChEBI" id="CHEBI:57540"/>
    </ligand>
</feature>
<evidence type="ECO:0000256" key="5">
    <source>
        <dbReference type="ARBA" id="ARBA00021221"/>
    </source>
</evidence>
<dbReference type="GO" id="GO:0019878">
    <property type="term" value="P:lysine biosynthetic process via aminoadipic acid"/>
    <property type="evidence" value="ECO:0007669"/>
    <property type="project" value="UniProtKB-UniPathway"/>
</dbReference>
<dbReference type="CDD" id="cd12188">
    <property type="entry name" value="SDH"/>
    <property type="match status" value="1"/>
</dbReference>
<evidence type="ECO:0000256" key="1">
    <source>
        <dbReference type="ARBA" id="ARBA00004884"/>
    </source>
</evidence>
<feature type="active site" description="Proton acceptor" evidence="12">
    <location>
        <position position="77"/>
    </location>
</feature>
<comment type="subunit">
    <text evidence="3">Monomer.</text>
</comment>
<sequence>MQETHIWLRAETKPHEQRTALSPRCAEQLINAGCKVSIESSSQNIFQQSLYENLPLEIVPKGSWINAPKEAFILGLKELPEDDFPLIHRHIYFAHAYKEQAGWQTLLTRFKKGAGKLYDLEFLLDENNRRVAAFGYWAGFSGAALAVLAWVNQQKDIAPPLENLNSYQNKKALILALQEALSSCLIKPKVLVMGAKGRSGSGAADLAKELALEVLEWDMAETQAGGPFKEIIEQDIFVNCVLVNQDLPPFITTDLLNKSSRKLSVIVDVSCDPYGSYNPLPIYHQCTTFKSPCLRLNQDKVLDLIAIDHLPSLLPKESSEDYGQQLLTHLLTLRDTQQGVWPNALALFEQKIREL</sequence>
<dbReference type="AlphaFoldDB" id="K6ZFY5"/>
<dbReference type="PANTHER" id="PTHR11133:SF23">
    <property type="entry name" value="SACCHAROPINE DEHYDROGENASE [NAD(+), L-LYSINE-FORMING]"/>
    <property type="match status" value="1"/>
</dbReference>
<dbReference type="Pfam" id="PF01262">
    <property type="entry name" value="AlaDh_PNT_C"/>
    <property type="match status" value="1"/>
</dbReference>
<reference evidence="16 17" key="1">
    <citation type="journal article" date="2017" name="Antonie Van Leeuwenhoek">
        <title>Rhizobium rhizosphaerae sp. nov., a novel species isolated from rice rhizosphere.</title>
        <authorList>
            <person name="Zhao J.J."/>
            <person name="Zhang J."/>
            <person name="Zhang R.J."/>
            <person name="Zhang C.W."/>
            <person name="Yin H.Q."/>
            <person name="Zhang X.X."/>
        </authorList>
    </citation>
    <scope>NUCLEOTIDE SEQUENCE [LARGE SCALE GENOMIC DNA]</scope>
    <source>
        <strain evidence="16 17">BSs20135</strain>
    </source>
</reference>
<dbReference type="Gene3D" id="3.40.50.720">
    <property type="entry name" value="NAD(P)-binding Rossmann-like Domain"/>
    <property type="match status" value="2"/>
</dbReference>
<feature type="binding site" evidence="13">
    <location>
        <position position="222"/>
    </location>
    <ligand>
        <name>NAD(+)</name>
        <dbReference type="ChEBI" id="CHEBI:57540"/>
    </ligand>
</feature>
<dbReference type="EMBL" id="BAEO01000072">
    <property type="protein sequence ID" value="GAC22295.1"/>
    <property type="molecule type" value="Genomic_DNA"/>
</dbReference>
<evidence type="ECO:0000259" key="15">
    <source>
        <dbReference type="SMART" id="SM01003"/>
    </source>
</evidence>
<dbReference type="GO" id="GO:0004754">
    <property type="term" value="F:saccharopine dehydrogenase (NAD+, L-lysine-forming) activity"/>
    <property type="evidence" value="ECO:0007669"/>
    <property type="project" value="UniProtKB-EC"/>
</dbReference>
<evidence type="ECO:0000256" key="7">
    <source>
        <dbReference type="ARBA" id="ARBA00023002"/>
    </source>
</evidence>
<comment type="pathway">
    <text evidence="1">Amino-acid biosynthesis; L-lysine biosynthesis via AAA pathway; L-lysine from L-alpha-aminoadipate (fungal route): step 3/3.</text>
</comment>
<evidence type="ECO:0000256" key="6">
    <source>
        <dbReference type="ARBA" id="ARBA00022605"/>
    </source>
</evidence>
<keyword evidence="17" id="KW-1185">Reference proteome</keyword>
<dbReference type="SUPFAM" id="SSF52283">
    <property type="entry name" value="Formate/glycerate dehydrogenase catalytic domain-like"/>
    <property type="match status" value="1"/>
</dbReference>
<keyword evidence="6" id="KW-0028">Amino-acid biosynthesis</keyword>
<evidence type="ECO:0000256" key="8">
    <source>
        <dbReference type="ARBA" id="ARBA00023027"/>
    </source>
</evidence>
<dbReference type="UniPathway" id="UPA00033">
    <property type="reaction ID" value="UER00034"/>
</dbReference>
<feature type="domain" description="Alanine dehydrogenase/pyridine nucleotide transhydrogenase N-terminal" evidence="15">
    <location>
        <begin position="7"/>
        <end position="141"/>
    </location>
</feature>
<dbReference type="PANTHER" id="PTHR11133">
    <property type="entry name" value="SACCHAROPINE DEHYDROGENASE"/>
    <property type="match status" value="1"/>
</dbReference>
<evidence type="ECO:0000256" key="12">
    <source>
        <dbReference type="PIRSR" id="PIRSR018250-1"/>
    </source>
</evidence>